<dbReference type="InterPro" id="IPR005814">
    <property type="entry name" value="Aminotrans_3"/>
</dbReference>
<dbReference type="GO" id="GO:0030170">
    <property type="term" value="F:pyridoxal phosphate binding"/>
    <property type="evidence" value="ECO:0007669"/>
    <property type="project" value="InterPro"/>
</dbReference>
<dbReference type="FunFam" id="3.40.640.10:FF:000021">
    <property type="entry name" value="Glutamate-1-semialdehyde 2,1-aminomutase"/>
    <property type="match status" value="1"/>
</dbReference>
<dbReference type="InterPro" id="IPR015422">
    <property type="entry name" value="PyrdxlP-dep_Trfase_small"/>
</dbReference>
<feature type="region of interest" description="Disordered" evidence="10">
    <location>
        <begin position="1"/>
        <end position="23"/>
    </location>
</feature>
<dbReference type="CDD" id="cd00610">
    <property type="entry name" value="OAT_like"/>
    <property type="match status" value="1"/>
</dbReference>
<keyword evidence="8" id="KW-0627">Porphyrin biosynthesis</keyword>
<name>A0A934KFS5_9BACT</name>
<dbReference type="EMBL" id="JAEKNQ010000006">
    <property type="protein sequence ID" value="MBJ7601763.1"/>
    <property type="molecule type" value="Genomic_DNA"/>
</dbReference>
<evidence type="ECO:0000256" key="1">
    <source>
        <dbReference type="ARBA" id="ARBA00001579"/>
    </source>
</evidence>
<evidence type="ECO:0000256" key="8">
    <source>
        <dbReference type="ARBA" id="ARBA00023244"/>
    </source>
</evidence>
<proteinExistence type="inferred from homology"/>
<keyword evidence="11" id="KW-0032">Aminotransferase</keyword>
<dbReference type="RefSeq" id="WP_338176122.1">
    <property type="nucleotide sequence ID" value="NZ_JAEKNQ010000006.1"/>
</dbReference>
<keyword evidence="11" id="KW-0808">Transferase</keyword>
<evidence type="ECO:0000256" key="5">
    <source>
        <dbReference type="ARBA" id="ARBA00012143"/>
    </source>
</evidence>
<dbReference type="InterPro" id="IPR015424">
    <property type="entry name" value="PyrdxlP-dep_Trfase"/>
</dbReference>
<dbReference type="NCBIfam" id="NF000818">
    <property type="entry name" value="PRK00062.1"/>
    <property type="match status" value="1"/>
</dbReference>
<organism evidence="11 12">
    <name type="scientific">Candidatus Dormiibacter inghamiae</name>
    <dbReference type="NCBI Taxonomy" id="3127013"/>
    <lineage>
        <taxon>Bacteria</taxon>
        <taxon>Bacillati</taxon>
        <taxon>Candidatus Dormiibacterota</taxon>
        <taxon>Candidatus Dormibacteria</taxon>
        <taxon>Candidatus Dormibacterales</taxon>
        <taxon>Candidatus Dormibacteraceae</taxon>
        <taxon>Candidatus Dormiibacter</taxon>
    </lineage>
</organism>
<dbReference type="InterPro" id="IPR015421">
    <property type="entry name" value="PyrdxlP-dep_Trfase_major"/>
</dbReference>
<dbReference type="GO" id="GO:0008483">
    <property type="term" value="F:transaminase activity"/>
    <property type="evidence" value="ECO:0007669"/>
    <property type="project" value="UniProtKB-KW"/>
</dbReference>
<keyword evidence="7" id="KW-0413">Isomerase</keyword>
<comment type="similarity">
    <text evidence="4">Belongs to the class-III pyridoxal-phosphate-dependent aminotransferase family. HemL subfamily.</text>
</comment>
<dbReference type="SUPFAM" id="SSF53383">
    <property type="entry name" value="PLP-dependent transferases"/>
    <property type="match status" value="1"/>
</dbReference>
<sequence>MTEAELEYRRRSPRSRELAERARELMPGGTTRTTTYVDPYPIYIERGHGARVWDVDGVERLDLICNYSSMILGHAHPAIVAAIREQAARGTGFAATNPLEVELAGMLCDRVPSVERIRFCSSGTEATMFALRLARAFTGRPKTARCEGGYHGTHDFAEVSTHPDPELAGPASEPRPVADSSGTPAAAVAATVVLPFNDPAAAAAIVMRHAAELAAVIVEPIIGAGGVIPPEPGFLERLREVTSQHGILLIFDEIISLRVAYGGAQARYGVTPELTTMGKIIGGGLPVAAFGGRADVMELLLPGRQDSLPQGGTYNGNPLGMAAGLAGMRELTEPVYAELEGKGERLRSGLQQAFDSHDLAAQVNCAGSLLNIHFSSRPVRDYRSLAAADKELSREFFLAMMNEGVMFAPRLMAALPTCLTDADIDQVVESADQVAARLAQTA</sequence>
<evidence type="ECO:0000256" key="3">
    <source>
        <dbReference type="ARBA" id="ARBA00004819"/>
    </source>
</evidence>
<protein>
    <recommendedName>
        <fullName evidence="5">glutamate-1-semialdehyde 2,1-aminomutase</fullName>
        <ecNumber evidence="5">5.4.3.8</ecNumber>
    </recommendedName>
</protein>
<feature type="region of interest" description="Disordered" evidence="10">
    <location>
        <begin position="148"/>
        <end position="182"/>
    </location>
</feature>
<dbReference type="GO" id="GO:0042286">
    <property type="term" value="F:glutamate-1-semialdehyde 2,1-aminomutase activity"/>
    <property type="evidence" value="ECO:0007669"/>
    <property type="project" value="UniProtKB-EC"/>
</dbReference>
<keyword evidence="6 9" id="KW-0663">Pyridoxal phosphate</keyword>
<evidence type="ECO:0000256" key="7">
    <source>
        <dbReference type="ARBA" id="ARBA00023235"/>
    </source>
</evidence>
<dbReference type="Pfam" id="PF00202">
    <property type="entry name" value="Aminotran_3"/>
    <property type="match status" value="1"/>
</dbReference>
<evidence type="ECO:0000313" key="11">
    <source>
        <dbReference type="EMBL" id="MBJ7601763.1"/>
    </source>
</evidence>
<gene>
    <name evidence="11" type="ORF">JF888_00970</name>
</gene>
<dbReference type="Gene3D" id="3.40.640.10">
    <property type="entry name" value="Type I PLP-dependent aspartate aminotransferase-like (Major domain)"/>
    <property type="match status" value="1"/>
</dbReference>
<reference evidence="11 12" key="1">
    <citation type="submission" date="2020-10" db="EMBL/GenBank/DDBJ databases">
        <title>Ca. Dormibacterota MAGs.</title>
        <authorList>
            <person name="Montgomery K."/>
        </authorList>
    </citation>
    <scope>NUCLEOTIDE SEQUENCE [LARGE SCALE GENOMIC DNA]</scope>
    <source>
        <strain evidence="11">SC8811_S16_3</strain>
    </source>
</reference>
<dbReference type="EC" id="5.4.3.8" evidence="5"/>
<evidence type="ECO:0000313" key="12">
    <source>
        <dbReference type="Proteomes" id="UP000620075"/>
    </source>
</evidence>
<dbReference type="Proteomes" id="UP000620075">
    <property type="component" value="Unassembled WGS sequence"/>
</dbReference>
<evidence type="ECO:0000256" key="4">
    <source>
        <dbReference type="ARBA" id="ARBA00008981"/>
    </source>
</evidence>
<feature type="compositionally biased region" description="Basic and acidic residues" evidence="10">
    <location>
        <begin position="152"/>
        <end position="165"/>
    </location>
</feature>
<comment type="pathway">
    <text evidence="3">Porphyrin-containing compound metabolism; protoporphyrin-IX biosynthesis; 5-aminolevulinate from L-glutamyl-tRNA(Glu): step 2/2.</text>
</comment>
<evidence type="ECO:0000256" key="2">
    <source>
        <dbReference type="ARBA" id="ARBA00001933"/>
    </source>
</evidence>
<dbReference type="Gene3D" id="3.90.1150.10">
    <property type="entry name" value="Aspartate Aminotransferase, domain 1"/>
    <property type="match status" value="1"/>
</dbReference>
<dbReference type="PANTHER" id="PTHR43713:SF3">
    <property type="entry name" value="GLUTAMATE-1-SEMIALDEHYDE 2,1-AMINOMUTASE 1, CHLOROPLASTIC-RELATED"/>
    <property type="match status" value="1"/>
</dbReference>
<dbReference type="AlphaFoldDB" id="A0A934KFS5"/>
<evidence type="ECO:0000256" key="10">
    <source>
        <dbReference type="SAM" id="MobiDB-lite"/>
    </source>
</evidence>
<comment type="caution">
    <text evidence="11">The sequence shown here is derived from an EMBL/GenBank/DDBJ whole genome shotgun (WGS) entry which is preliminary data.</text>
</comment>
<comment type="cofactor">
    <cofactor evidence="2">
        <name>pyridoxal 5'-phosphate</name>
        <dbReference type="ChEBI" id="CHEBI:597326"/>
    </cofactor>
</comment>
<dbReference type="GO" id="GO:0006779">
    <property type="term" value="P:porphyrin-containing compound biosynthetic process"/>
    <property type="evidence" value="ECO:0007669"/>
    <property type="project" value="UniProtKB-KW"/>
</dbReference>
<comment type="catalytic activity">
    <reaction evidence="1">
        <text>(S)-4-amino-5-oxopentanoate = 5-aminolevulinate</text>
        <dbReference type="Rhea" id="RHEA:14265"/>
        <dbReference type="ChEBI" id="CHEBI:57501"/>
        <dbReference type="ChEBI" id="CHEBI:356416"/>
        <dbReference type="EC" id="5.4.3.8"/>
    </reaction>
</comment>
<accession>A0A934KFS5</accession>
<dbReference type="PANTHER" id="PTHR43713">
    <property type="entry name" value="GLUTAMATE-1-SEMIALDEHYDE 2,1-AMINOMUTASE"/>
    <property type="match status" value="1"/>
</dbReference>
<evidence type="ECO:0000256" key="9">
    <source>
        <dbReference type="RuleBase" id="RU003560"/>
    </source>
</evidence>
<evidence type="ECO:0000256" key="6">
    <source>
        <dbReference type="ARBA" id="ARBA00022898"/>
    </source>
</evidence>